<proteinExistence type="predicted"/>
<dbReference type="EMBL" id="JAGGNH010000009">
    <property type="protein sequence ID" value="KAJ0963503.1"/>
    <property type="molecule type" value="Genomic_DNA"/>
</dbReference>
<evidence type="ECO:0000313" key="2">
    <source>
        <dbReference type="EMBL" id="KAJ0963503.1"/>
    </source>
</evidence>
<comment type="caution">
    <text evidence="2">The sequence shown here is derived from an EMBL/GenBank/DDBJ whole genome shotgun (WGS) entry which is preliminary data.</text>
</comment>
<sequence length="228" mass="24336">MVVVSGGRALKSQRVGLIEIKNDLDEVAMALAVDDSRVTNVYVKVARVDIGSGLVADKVHEVEEDVVMLEGTLIGESIKGKEVDEGSELNDFEYSFGEEDGVVVNDNLLPRLIRSNDNEGLRTVEDVSSDLLSQVVDIPGQALPGSSTANMASLRREKLATTGGKKQLTKSQARKHFPARAFVLRHQVLQKEAQDKSKMGGAAKKRRVWLPPGPGVGGGGPAPAGKPS</sequence>
<dbReference type="AlphaFoldDB" id="A0A9D5BZV5"/>
<reference evidence="2" key="2">
    <citation type="journal article" date="2022" name="Hortic Res">
        <title>The genome of Dioscorea zingiberensis sheds light on the biosynthesis, origin and evolution of the medicinally important diosgenin saponins.</title>
        <authorList>
            <person name="Li Y."/>
            <person name="Tan C."/>
            <person name="Li Z."/>
            <person name="Guo J."/>
            <person name="Li S."/>
            <person name="Chen X."/>
            <person name="Wang C."/>
            <person name="Dai X."/>
            <person name="Yang H."/>
            <person name="Song W."/>
            <person name="Hou L."/>
            <person name="Xu J."/>
            <person name="Tong Z."/>
            <person name="Xu A."/>
            <person name="Yuan X."/>
            <person name="Wang W."/>
            <person name="Yang Q."/>
            <person name="Chen L."/>
            <person name="Sun Z."/>
            <person name="Wang K."/>
            <person name="Pan B."/>
            <person name="Chen J."/>
            <person name="Bao Y."/>
            <person name="Liu F."/>
            <person name="Qi X."/>
            <person name="Gang D.R."/>
            <person name="Wen J."/>
            <person name="Li J."/>
        </authorList>
    </citation>
    <scope>NUCLEOTIDE SEQUENCE</scope>
    <source>
        <strain evidence="2">Dzin_1.0</strain>
    </source>
</reference>
<evidence type="ECO:0000313" key="3">
    <source>
        <dbReference type="Proteomes" id="UP001085076"/>
    </source>
</evidence>
<keyword evidence="3" id="KW-1185">Reference proteome</keyword>
<organism evidence="2 3">
    <name type="scientific">Dioscorea zingiberensis</name>
    <dbReference type="NCBI Taxonomy" id="325984"/>
    <lineage>
        <taxon>Eukaryota</taxon>
        <taxon>Viridiplantae</taxon>
        <taxon>Streptophyta</taxon>
        <taxon>Embryophyta</taxon>
        <taxon>Tracheophyta</taxon>
        <taxon>Spermatophyta</taxon>
        <taxon>Magnoliopsida</taxon>
        <taxon>Liliopsida</taxon>
        <taxon>Dioscoreales</taxon>
        <taxon>Dioscoreaceae</taxon>
        <taxon>Dioscorea</taxon>
    </lineage>
</organism>
<reference evidence="2" key="1">
    <citation type="submission" date="2021-03" db="EMBL/GenBank/DDBJ databases">
        <authorList>
            <person name="Li Z."/>
            <person name="Yang C."/>
        </authorList>
    </citation>
    <scope>NUCLEOTIDE SEQUENCE</scope>
    <source>
        <strain evidence="2">Dzin_1.0</strain>
        <tissue evidence="2">Leaf</tissue>
    </source>
</reference>
<dbReference type="Proteomes" id="UP001085076">
    <property type="component" value="Miscellaneous, Linkage group lg09"/>
</dbReference>
<feature type="region of interest" description="Disordered" evidence="1">
    <location>
        <begin position="190"/>
        <end position="228"/>
    </location>
</feature>
<evidence type="ECO:0000256" key="1">
    <source>
        <dbReference type="SAM" id="MobiDB-lite"/>
    </source>
</evidence>
<accession>A0A9D5BZV5</accession>
<protein>
    <submittedName>
        <fullName evidence="2">Uncharacterized protein</fullName>
    </submittedName>
</protein>
<gene>
    <name evidence="2" type="ORF">J5N97_028625</name>
</gene>
<name>A0A9D5BZV5_9LILI</name>